<dbReference type="SUPFAM" id="SSF54695">
    <property type="entry name" value="POZ domain"/>
    <property type="match status" value="1"/>
</dbReference>
<feature type="domain" description="BTB" evidence="1">
    <location>
        <begin position="51"/>
        <end position="119"/>
    </location>
</feature>
<protein>
    <recommendedName>
        <fullName evidence="1">BTB domain-containing protein</fullName>
    </recommendedName>
</protein>
<dbReference type="OrthoDB" id="2799068at2759"/>
<evidence type="ECO:0000259" key="1">
    <source>
        <dbReference type="PROSITE" id="PS50097"/>
    </source>
</evidence>
<dbReference type="SMART" id="SM00225">
    <property type="entry name" value="BTB"/>
    <property type="match status" value="1"/>
</dbReference>
<proteinExistence type="predicted"/>
<dbReference type="InterPro" id="IPR011333">
    <property type="entry name" value="SKP1/BTB/POZ_sf"/>
</dbReference>
<dbReference type="AlphaFoldDB" id="A0A0B7F8Z4"/>
<dbReference type="Pfam" id="PF00651">
    <property type="entry name" value="BTB"/>
    <property type="match status" value="1"/>
</dbReference>
<dbReference type="InterPro" id="IPR000210">
    <property type="entry name" value="BTB/POZ_dom"/>
</dbReference>
<sequence length="333" mass="37646">MSTMTSTLAPVLATSFLHQEETEDEFVVDFDAEDEFIITGGKHERFWLEDGNVVLVARPPSQTQFRVHQSVLARQSPVFKELFSYPSRARFERIHGCPVVPLEDTEEDIAALLSAVYDGLTLQRKTISDVETTSGQLRLATKFQISNIRDKILSYLREEYPLKLSDVDRKLGGKEKLYDPISVIQLDVAELLPYAWYRLARHSYALDGGDMSRLSNEEMHRLIMGREKLHSHFVQIALSGPVTPPLPTQCTATLPEGQEWCQSAAQTYWTTSVLPMAASTLDPLAALNKLAYVPEERYGFCPTCATWCAQVLHEKRAEIWACVPSYFGLKQVE</sequence>
<dbReference type="CDD" id="cd18186">
    <property type="entry name" value="BTB_POZ_ZBTB_KLHL-like"/>
    <property type="match status" value="1"/>
</dbReference>
<name>A0A0B7F8Z4_THACB</name>
<dbReference type="EMBL" id="LN679109">
    <property type="protein sequence ID" value="CEL52697.1"/>
    <property type="molecule type" value="Genomic_DNA"/>
</dbReference>
<evidence type="ECO:0000313" key="3">
    <source>
        <dbReference type="Proteomes" id="UP000059188"/>
    </source>
</evidence>
<accession>A0A0B7F8Z4</accession>
<dbReference type="Proteomes" id="UP000059188">
    <property type="component" value="Unassembled WGS sequence"/>
</dbReference>
<dbReference type="Gene3D" id="3.30.710.10">
    <property type="entry name" value="Potassium Channel Kv1.1, Chain A"/>
    <property type="match status" value="1"/>
</dbReference>
<dbReference type="STRING" id="1108050.A0A0B7F8Z4"/>
<gene>
    <name evidence="2" type="ORF">RSOLAG1IB_05902</name>
</gene>
<reference evidence="2 3" key="1">
    <citation type="submission" date="2014-11" db="EMBL/GenBank/DDBJ databases">
        <authorList>
            <person name="Wibberg Daniel"/>
        </authorList>
    </citation>
    <scope>NUCLEOTIDE SEQUENCE [LARGE SCALE GENOMIC DNA]</scope>
    <source>
        <strain evidence="2">Rhizoctonia solani AG1-IB 7/3/14</strain>
    </source>
</reference>
<keyword evidence="3" id="KW-1185">Reference proteome</keyword>
<organism evidence="2 3">
    <name type="scientific">Thanatephorus cucumeris (strain AG1-IB / isolate 7/3/14)</name>
    <name type="common">Lettuce bottom rot fungus</name>
    <name type="synonym">Rhizoctonia solani</name>
    <dbReference type="NCBI Taxonomy" id="1108050"/>
    <lineage>
        <taxon>Eukaryota</taxon>
        <taxon>Fungi</taxon>
        <taxon>Dikarya</taxon>
        <taxon>Basidiomycota</taxon>
        <taxon>Agaricomycotina</taxon>
        <taxon>Agaricomycetes</taxon>
        <taxon>Cantharellales</taxon>
        <taxon>Ceratobasidiaceae</taxon>
        <taxon>Rhizoctonia</taxon>
        <taxon>Rhizoctonia solani AG-1</taxon>
    </lineage>
</organism>
<evidence type="ECO:0000313" key="2">
    <source>
        <dbReference type="EMBL" id="CEL52697.1"/>
    </source>
</evidence>
<dbReference type="PROSITE" id="PS50097">
    <property type="entry name" value="BTB"/>
    <property type="match status" value="1"/>
</dbReference>